<accession>A0A8B6UYX9</accession>
<dbReference type="SUPFAM" id="SSF51445">
    <property type="entry name" value="(Trans)glycosidases"/>
    <property type="match status" value="1"/>
</dbReference>
<reference evidence="2" key="2">
    <citation type="submission" date="2021-03" db="EMBL/GenBank/DDBJ databases">
        <authorList>
            <person name="Valentovich L.N."/>
            <person name="Akhremchuk A.E."/>
            <person name="Miamin V.E."/>
        </authorList>
    </citation>
    <scope>NUCLEOTIDE SEQUENCE</scope>
    <source>
        <strain evidence="2">3prime</strain>
    </source>
</reference>
<sequence length="163" mass="18336">MIGLELTGSDNDLDRNERVFIEQLIRQMTLEEKAGQLTQLGMQLTATGPMIDTKAQHAPDVAAVGSVLGVYGAENTRKVQQQAVQGSRLHIPLLFSFDVIHGFRTVFPVPLAEASATWFLQGQARSRGNRNRRVHARSGRLRVTRYRFSTGCRIRDIHGLRRR</sequence>
<reference evidence="2" key="1">
    <citation type="book" date="2019" name="MICROBIAL BIOTECHNOLOGY" publisher="Unknown Publisher">
        <title>Optimization of recombineering for directed mutagenesis of bacteria Pseudomonas corrugata 3'.</title>
        <authorList>
            <person name="Buinitskaja S.V."/>
            <person name="Pilipenok N."/>
            <person name="Valentovich L.N."/>
        </authorList>
    </citation>
    <scope>NUCLEOTIDE SEQUENCE</scope>
    <source>
        <strain evidence="2">3prime</strain>
    </source>
</reference>
<evidence type="ECO:0000256" key="1">
    <source>
        <dbReference type="ARBA" id="ARBA00022801"/>
    </source>
</evidence>
<dbReference type="InterPro" id="IPR036962">
    <property type="entry name" value="Glyco_hydro_3_N_sf"/>
</dbReference>
<dbReference type="Gene3D" id="3.20.20.300">
    <property type="entry name" value="Glycoside hydrolase, family 3, N-terminal domain"/>
    <property type="match status" value="1"/>
</dbReference>
<dbReference type="InterPro" id="IPR017853">
    <property type="entry name" value="GH"/>
</dbReference>
<proteinExistence type="predicted"/>
<dbReference type="EMBL" id="CP072011">
    <property type="protein sequence ID" value="QTH17106.1"/>
    <property type="molecule type" value="Genomic_DNA"/>
</dbReference>
<evidence type="ECO:0000313" key="2">
    <source>
        <dbReference type="EMBL" id="QTH17106.1"/>
    </source>
</evidence>
<organism evidence="2 3">
    <name type="scientific">Pseudomonas corrugata</name>
    <dbReference type="NCBI Taxonomy" id="47879"/>
    <lineage>
        <taxon>Bacteria</taxon>
        <taxon>Pseudomonadati</taxon>
        <taxon>Pseudomonadota</taxon>
        <taxon>Gammaproteobacteria</taxon>
        <taxon>Pseudomonadales</taxon>
        <taxon>Pseudomonadaceae</taxon>
        <taxon>Pseudomonas</taxon>
    </lineage>
</organism>
<dbReference type="AlphaFoldDB" id="A0A8B6UYX9"/>
<name>A0A8B6UYX9_9PSED</name>
<keyword evidence="1" id="KW-0378">Hydrolase</keyword>
<protein>
    <recommendedName>
        <fullName evidence="4">Glycoside hydrolase family 3 N-terminal domain-containing protein</fullName>
    </recommendedName>
</protein>
<dbReference type="GO" id="GO:0005975">
    <property type="term" value="P:carbohydrate metabolic process"/>
    <property type="evidence" value="ECO:0007669"/>
    <property type="project" value="InterPro"/>
</dbReference>
<evidence type="ECO:0008006" key="4">
    <source>
        <dbReference type="Google" id="ProtNLM"/>
    </source>
</evidence>
<gene>
    <name evidence="2" type="ORF">C4C32_22100</name>
</gene>
<dbReference type="GO" id="GO:0004553">
    <property type="term" value="F:hydrolase activity, hydrolyzing O-glycosyl compounds"/>
    <property type="evidence" value="ECO:0007669"/>
    <property type="project" value="InterPro"/>
</dbReference>
<dbReference type="Proteomes" id="UP000663914">
    <property type="component" value="Chromosome"/>
</dbReference>
<evidence type="ECO:0000313" key="3">
    <source>
        <dbReference type="Proteomes" id="UP000663914"/>
    </source>
</evidence>